<accession>A0ABS3VVC2</accession>
<dbReference type="GO" id="GO:0004014">
    <property type="term" value="F:adenosylmethionine decarboxylase activity"/>
    <property type="evidence" value="ECO:0007669"/>
    <property type="project" value="UniProtKB-EC"/>
</dbReference>
<keyword evidence="8 11" id="KW-0456">Lyase</keyword>
<dbReference type="RefSeq" id="WP_208815470.1">
    <property type="nucleotide sequence ID" value="NZ_WVUH01000200.1"/>
</dbReference>
<proteinExistence type="predicted"/>
<comment type="caution">
    <text evidence="11">The sequence shown here is derived from an EMBL/GenBank/DDBJ whole genome shotgun (WGS) entry which is preliminary data.</text>
</comment>
<evidence type="ECO:0000256" key="2">
    <source>
        <dbReference type="ARBA" id="ARBA00022691"/>
    </source>
</evidence>
<evidence type="ECO:0000256" key="6">
    <source>
        <dbReference type="ARBA" id="ARBA00023115"/>
    </source>
</evidence>
<dbReference type="EMBL" id="WVUH01000200">
    <property type="protein sequence ID" value="MBO4208479.1"/>
    <property type="molecule type" value="Genomic_DNA"/>
</dbReference>
<evidence type="ECO:0000313" key="12">
    <source>
        <dbReference type="Proteomes" id="UP000823521"/>
    </source>
</evidence>
<evidence type="ECO:0000256" key="4">
    <source>
        <dbReference type="ARBA" id="ARBA00022813"/>
    </source>
</evidence>
<organism evidence="11 12">
    <name type="scientific">Micromonospora echinofusca</name>
    <dbReference type="NCBI Taxonomy" id="47858"/>
    <lineage>
        <taxon>Bacteria</taxon>
        <taxon>Bacillati</taxon>
        <taxon>Actinomycetota</taxon>
        <taxon>Actinomycetes</taxon>
        <taxon>Micromonosporales</taxon>
        <taxon>Micromonosporaceae</taxon>
        <taxon>Micromonospora</taxon>
    </lineage>
</organism>
<evidence type="ECO:0000256" key="5">
    <source>
        <dbReference type="ARBA" id="ARBA00023066"/>
    </source>
</evidence>
<keyword evidence="2" id="KW-0949">S-adenosyl-L-methionine</keyword>
<evidence type="ECO:0000256" key="9">
    <source>
        <dbReference type="ARBA" id="ARBA00023270"/>
    </source>
</evidence>
<evidence type="ECO:0000256" key="3">
    <source>
        <dbReference type="ARBA" id="ARBA00022793"/>
    </source>
</evidence>
<dbReference type="InterPro" id="IPR017716">
    <property type="entry name" value="S-AdoMet_deCOase_pro-enz"/>
</dbReference>
<evidence type="ECO:0000256" key="7">
    <source>
        <dbReference type="ARBA" id="ARBA00023145"/>
    </source>
</evidence>
<evidence type="ECO:0000256" key="8">
    <source>
        <dbReference type="ARBA" id="ARBA00023239"/>
    </source>
</evidence>
<dbReference type="PANTHER" id="PTHR33866">
    <property type="entry name" value="S-ADENOSYLMETHIONINE DECARBOXYLASE PROENZYME"/>
    <property type="match status" value="1"/>
</dbReference>
<dbReference type="Gene3D" id="3.60.90.10">
    <property type="entry name" value="S-adenosylmethionine decarboxylase"/>
    <property type="match status" value="1"/>
</dbReference>
<dbReference type="Proteomes" id="UP000823521">
    <property type="component" value="Unassembled WGS sequence"/>
</dbReference>
<keyword evidence="9" id="KW-0704">Schiff base</keyword>
<protein>
    <submittedName>
        <fullName evidence="11">Adenosylmethionine decarboxylase</fullName>
        <ecNumber evidence="11">4.1.1.50</ecNumber>
    </submittedName>
</protein>
<keyword evidence="4" id="KW-0068">Autocatalytic cleavage</keyword>
<keyword evidence="5" id="KW-0745">Spermidine biosynthesis</keyword>
<gene>
    <name evidence="11" type="primary">speD</name>
    <name evidence="11" type="ORF">GSF22_21060</name>
</gene>
<dbReference type="InterPro" id="IPR016067">
    <property type="entry name" value="S-AdoMet_deCO2ase_core"/>
</dbReference>
<dbReference type="EC" id="4.1.1.50" evidence="11"/>
<evidence type="ECO:0000313" key="11">
    <source>
        <dbReference type="EMBL" id="MBO4208479.1"/>
    </source>
</evidence>
<evidence type="ECO:0000256" key="1">
    <source>
        <dbReference type="ARBA" id="ARBA00001928"/>
    </source>
</evidence>
<dbReference type="SUPFAM" id="SSF56276">
    <property type="entry name" value="S-adenosylmethionine decarboxylase"/>
    <property type="match status" value="1"/>
</dbReference>
<reference evidence="11 12" key="1">
    <citation type="submission" date="2019-12" db="EMBL/GenBank/DDBJ databases">
        <title>Whole genome sequencing of endophytic Actinobacterium Micromonospora sp. MPMI6T.</title>
        <authorList>
            <person name="Evv R."/>
            <person name="Podile A.R."/>
        </authorList>
    </citation>
    <scope>NUCLEOTIDE SEQUENCE [LARGE SCALE GENOMIC DNA]</scope>
    <source>
        <strain evidence="11 12">MPMI6</strain>
    </source>
</reference>
<keyword evidence="10" id="KW-0670">Pyruvate</keyword>
<name>A0ABS3VVC2_MICEH</name>
<keyword evidence="6" id="KW-0620">Polyamine biosynthesis</keyword>
<keyword evidence="12" id="KW-1185">Reference proteome</keyword>
<sequence>MSSDSAAPACVPAADEMCSYAIDMWVTDPAILTDEAALLAVMDEAARAGHAEVLGRSTHRFPNGAVTAVLVLSQSHLCVHTWPEHSLANFDLLTCGRLNGELMIGYLEQALATSRVNITRVIREVHA</sequence>
<dbReference type="Pfam" id="PF02675">
    <property type="entry name" value="AdoMet_dc"/>
    <property type="match status" value="1"/>
</dbReference>
<dbReference type="InterPro" id="IPR003826">
    <property type="entry name" value="AdoMetDC_fam_prok"/>
</dbReference>
<keyword evidence="3" id="KW-0210">Decarboxylase</keyword>
<keyword evidence="7" id="KW-0865">Zymogen</keyword>
<dbReference type="NCBIfam" id="TIGR03330">
    <property type="entry name" value="SAM_DCase_Bsu"/>
    <property type="match status" value="1"/>
</dbReference>
<dbReference type="PANTHER" id="PTHR33866:SF2">
    <property type="entry name" value="S-ADENOSYLMETHIONINE DECARBOXYLASE PROENZYME"/>
    <property type="match status" value="1"/>
</dbReference>
<comment type="cofactor">
    <cofactor evidence="1">
        <name>pyruvate</name>
        <dbReference type="ChEBI" id="CHEBI:15361"/>
    </cofactor>
</comment>
<evidence type="ECO:0000256" key="10">
    <source>
        <dbReference type="ARBA" id="ARBA00023317"/>
    </source>
</evidence>